<keyword evidence="1" id="KW-0472">Membrane</keyword>
<keyword evidence="3" id="KW-1185">Reference proteome</keyword>
<evidence type="ECO:0000313" key="3">
    <source>
        <dbReference type="Proteomes" id="UP000543030"/>
    </source>
</evidence>
<reference evidence="2 3" key="1">
    <citation type="submission" date="2020-08" db="EMBL/GenBank/DDBJ databases">
        <title>Genomic Encyclopedia of Type Strains, Phase IV (KMG-IV): sequencing the most valuable type-strain genomes for metagenomic binning, comparative biology and taxonomic classification.</title>
        <authorList>
            <person name="Goeker M."/>
        </authorList>
    </citation>
    <scope>NUCLEOTIDE SEQUENCE [LARGE SCALE GENOMIC DNA]</scope>
    <source>
        <strain evidence="2 3">DSM 18233</strain>
    </source>
</reference>
<comment type="caution">
    <text evidence="2">The sequence shown here is derived from an EMBL/GenBank/DDBJ whole genome shotgun (WGS) entry which is preliminary data.</text>
</comment>
<sequence length="223" mass="25219">MAQEIIGLLFQVFGGVAAFGLIVWGIVKFVVAREYDLKIKERFSTFESKLRAAQERELAELRNQHAVALAELTGNISVRSQRAVAAYLKVREKRVDAAAQAYCILLVARDGLYALLRHGTAGDVAPSKEKVEKAVATLRSEWQKIAIYFDSDVEVHFSDMHQQIVSMVNSYLGYVRNEVGVTRAEQFRAWIQLNGQERETLENKVEEFARILRKILDDTADSL</sequence>
<keyword evidence="1" id="KW-0812">Transmembrane</keyword>
<proteinExistence type="predicted"/>
<evidence type="ECO:0000256" key="1">
    <source>
        <dbReference type="SAM" id="Phobius"/>
    </source>
</evidence>
<evidence type="ECO:0000313" key="2">
    <source>
        <dbReference type="EMBL" id="MBB5190666.1"/>
    </source>
</evidence>
<feature type="transmembrane region" description="Helical" evidence="1">
    <location>
        <begin position="6"/>
        <end position="31"/>
    </location>
</feature>
<dbReference type="AlphaFoldDB" id="A0A840RE07"/>
<dbReference type="RefSeq" id="WP_184098881.1">
    <property type="nucleotide sequence ID" value="NZ_JACHHN010000002.1"/>
</dbReference>
<dbReference type="EMBL" id="JACHHN010000002">
    <property type="protein sequence ID" value="MBB5190666.1"/>
    <property type="molecule type" value="Genomic_DNA"/>
</dbReference>
<gene>
    <name evidence="2" type="ORF">HNQ50_001388</name>
</gene>
<protein>
    <submittedName>
        <fullName evidence="2">Uncharacterized protein</fullName>
    </submittedName>
</protein>
<accession>A0A840RE07</accession>
<name>A0A840RE07_9NEIS</name>
<organism evidence="2 3">
    <name type="scientific">Silvimonas terrae</name>
    <dbReference type="NCBI Taxonomy" id="300266"/>
    <lineage>
        <taxon>Bacteria</taxon>
        <taxon>Pseudomonadati</taxon>
        <taxon>Pseudomonadota</taxon>
        <taxon>Betaproteobacteria</taxon>
        <taxon>Neisseriales</taxon>
        <taxon>Chitinibacteraceae</taxon>
        <taxon>Silvimonas</taxon>
    </lineage>
</organism>
<keyword evidence="1" id="KW-1133">Transmembrane helix</keyword>
<dbReference type="Proteomes" id="UP000543030">
    <property type="component" value="Unassembled WGS sequence"/>
</dbReference>